<name>A0A8T2RV88_CERRI</name>
<keyword evidence="3" id="KW-1185">Reference proteome</keyword>
<keyword evidence="1" id="KW-0732">Signal</keyword>
<feature type="chain" id="PRO_5035817625" description="Secreted protein" evidence="1">
    <location>
        <begin position="18"/>
        <end position="96"/>
    </location>
</feature>
<reference evidence="2" key="1">
    <citation type="submission" date="2021-08" db="EMBL/GenBank/DDBJ databases">
        <title>WGS assembly of Ceratopteris richardii.</title>
        <authorList>
            <person name="Marchant D.B."/>
            <person name="Chen G."/>
            <person name="Jenkins J."/>
            <person name="Shu S."/>
            <person name="Leebens-Mack J."/>
            <person name="Grimwood J."/>
            <person name="Schmutz J."/>
            <person name="Soltis P."/>
            <person name="Soltis D."/>
            <person name="Chen Z.-H."/>
        </authorList>
    </citation>
    <scope>NUCLEOTIDE SEQUENCE</scope>
    <source>
        <strain evidence="2">Whitten #5841</strain>
        <tissue evidence="2">Leaf</tissue>
    </source>
</reference>
<gene>
    <name evidence="2" type="ORF">KP509_24G063800</name>
</gene>
<sequence>MIHAIGIILFRWHAASLRPIQFNSGSLVLTWCSSRLLPVPLHISTNASNMVLPGGASHRTSSSFPTFAKCFKQTSCFRLSTMHSHVSHTANGPSCL</sequence>
<protein>
    <recommendedName>
        <fullName evidence="4">Secreted protein</fullName>
    </recommendedName>
</protein>
<accession>A0A8T2RV88</accession>
<organism evidence="2 3">
    <name type="scientific">Ceratopteris richardii</name>
    <name type="common">Triangle waterfern</name>
    <dbReference type="NCBI Taxonomy" id="49495"/>
    <lineage>
        <taxon>Eukaryota</taxon>
        <taxon>Viridiplantae</taxon>
        <taxon>Streptophyta</taxon>
        <taxon>Embryophyta</taxon>
        <taxon>Tracheophyta</taxon>
        <taxon>Polypodiopsida</taxon>
        <taxon>Polypodiidae</taxon>
        <taxon>Polypodiales</taxon>
        <taxon>Pteridineae</taxon>
        <taxon>Pteridaceae</taxon>
        <taxon>Parkerioideae</taxon>
        <taxon>Ceratopteris</taxon>
    </lineage>
</organism>
<feature type="signal peptide" evidence="1">
    <location>
        <begin position="1"/>
        <end position="17"/>
    </location>
</feature>
<evidence type="ECO:0000313" key="3">
    <source>
        <dbReference type="Proteomes" id="UP000825935"/>
    </source>
</evidence>
<dbReference type="Proteomes" id="UP000825935">
    <property type="component" value="Chromosome 24"/>
</dbReference>
<comment type="caution">
    <text evidence="2">The sequence shown here is derived from an EMBL/GenBank/DDBJ whole genome shotgun (WGS) entry which is preliminary data.</text>
</comment>
<evidence type="ECO:0000313" key="2">
    <source>
        <dbReference type="EMBL" id="KAH7300469.1"/>
    </source>
</evidence>
<dbReference type="EMBL" id="CM035429">
    <property type="protein sequence ID" value="KAH7300469.1"/>
    <property type="molecule type" value="Genomic_DNA"/>
</dbReference>
<dbReference type="AlphaFoldDB" id="A0A8T2RV88"/>
<evidence type="ECO:0008006" key="4">
    <source>
        <dbReference type="Google" id="ProtNLM"/>
    </source>
</evidence>
<proteinExistence type="predicted"/>
<evidence type="ECO:0000256" key="1">
    <source>
        <dbReference type="SAM" id="SignalP"/>
    </source>
</evidence>